<reference evidence="1" key="1">
    <citation type="submission" date="2020-09" db="EMBL/GenBank/DDBJ databases">
        <authorList>
            <person name="Kikuchi T."/>
        </authorList>
    </citation>
    <scope>NUCLEOTIDE SEQUENCE</scope>
    <source>
        <strain evidence="1">SH1</strain>
    </source>
</reference>
<dbReference type="AlphaFoldDB" id="A0A811L632"/>
<gene>
    <name evidence="1" type="ORF">BOKJ2_LOCUS9740</name>
</gene>
<evidence type="ECO:0000313" key="1">
    <source>
        <dbReference type="EMBL" id="CAD5222631.1"/>
    </source>
</evidence>
<organism evidence="1 2">
    <name type="scientific">Bursaphelenchus okinawaensis</name>
    <dbReference type="NCBI Taxonomy" id="465554"/>
    <lineage>
        <taxon>Eukaryota</taxon>
        <taxon>Metazoa</taxon>
        <taxon>Ecdysozoa</taxon>
        <taxon>Nematoda</taxon>
        <taxon>Chromadorea</taxon>
        <taxon>Rhabditida</taxon>
        <taxon>Tylenchina</taxon>
        <taxon>Tylenchomorpha</taxon>
        <taxon>Aphelenchoidea</taxon>
        <taxon>Aphelenchoididae</taxon>
        <taxon>Bursaphelenchus</taxon>
    </lineage>
</organism>
<sequence length="87" mass="9682">MALELVDFEVEDKVEDSVGTNEVEAVVEVRGMIDDLVDWVTRLGNKVSYMVEDFVNELVGLVYKVGDKVENFVAEGIVQKRMDEGAG</sequence>
<protein>
    <submittedName>
        <fullName evidence="1">Uncharacterized protein</fullName>
    </submittedName>
</protein>
<accession>A0A811L632</accession>
<comment type="caution">
    <text evidence="1">The sequence shown here is derived from an EMBL/GenBank/DDBJ whole genome shotgun (WGS) entry which is preliminary data.</text>
</comment>
<proteinExistence type="predicted"/>
<dbReference type="Proteomes" id="UP000614601">
    <property type="component" value="Unassembled WGS sequence"/>
</dbReference>
<dbReference type="EMBL" id="CAJFCW020000005">
    <property type="protein sequence ID" value="CAG9116593.1"/>
    <property type="molecule type" value="Genomic_DNA"/>
</dbReference>
<evidence type="ECO:0000313" key="2">
    <source>
        <dbReference type="Proteomes" id="UP000614601"/>
    </source>
</evidence>
<dbReference type="Proteomes" id="UP000783686">
    <property type="component" value="Unassembled WGS sequence"/>
</dbReference>
<dbReference type="EMBL" id="CAJFDH010000005">
    <property type="protein sequence ID" value="CAD5222631.1"/>
    <property type="molecule type" value="Genomic_DNA"/>
</dbReference>
<name>A0A811L632_9BILA</name>
<keyword evidence="2" id="KW-1185">Reference proteome</keyword>